<dbReference type="InterPro" id="IPR029485">
    <property type="entry name" value="CAT_C"/>
</dbReference>
<dbReference type="Gene3D" id="1.20.1740.10">
    <property type="entry name" value="Amino acid/polyamine transporter I"/>
    <property type="match status" value="1"/>
</dbReference>
<feature type="transmembrane region" description="Helical" evidence="2">
    <location>
        <begin position="15"/>
        <end position="34"/>
    </location>
</feature>
<feature type="transmembrane region" description="Helical" evidence="2">
    <location>
        <begin position="40"/>
        <end position="58"/>
    </location>
</feature>
<gene>
    <name evidence="4" type="ORF">BLA29_007256</name>
</gene>
<dbReference type="GO" id="GO:0005886">
    <property type="term" value="C:plasma membrane"/>
    <property type="evidence" value="ECO:0007669"/>
    <property type="project" value="TreeGrafter"/>
</dbReference>
<dbReference type="Proteomes" id="UP000194236">
    <property type="component" value="Unassembled WGS sequence"/>
</dbReference>
<keyword evidence="2" id="KW-0812">Transmembrane</keyword>
<dbReference type="AlphaFoldDB" id="A0A1Y3AZU8"/>
<dbReference type="GO" id="GO:0015171">
    <property type="term" value="F:amino acid transmembrane transporter activity"/>
    <property type="evidence" value="ECO:0007669"/>
    <property type="project" value="TreeGrafter"/>
</dbReference>
<dbReference type="OrthoDB" id="6507024at2759"/>
<organism evidence="4 5">
    <name type="scientific">Euroglyphus maynei</name>
    <name type="common">Mayne's house dust mite</name>
    <dbReference type="NCBI Taxonomy" id="6958"/>
    <lineage>
        <taxon>Eukaryota</taxon>
        <taxon>Metazoa</taxon>
        <taxon>Ecdysozoa</taxon>
        <taxon>Arthropoda</taxon>
        <taxon>Chelicerata</taxon>
        <taxon>Arachnida</taxon>
        <taxon>Acari</taxon>
        <taxon>Acariformes</taxon>
        <taxon>Sarcoptiformes</taxon>
        <taxon>Astigmata</taxon>
        <taxon>Psoroptidia</taxon>
        <taxon>Analgoidea</taxon>
        <taxon>Pyroglyphidae</taxon>
        <taxon>Pyroglyphinae</taxon>
        <taxon>Euroglyphus</taxon>
    </lineage>
</organism>
<evidence type="ECO:0000313" key="4">
    <source>
        <dbReference type="EMBL" id="OTF72635.1"/>
    </source>
</evidence>
<dbReference type="PANTHER" id="PTHR43243">
    <property type="entry name" value="INNER MEMBRANE TRANSPORTER YGJI-RELATED"/>
    <property type="match status" value="1"/>
</dbReference>
<keyword evidence="2" id="KW-0472">Membrane</keyword>
<dbReference type="PANTHER" id="PTHR43243:SF4">
    <property type="entry name" value="CATIONIC AMINO ACID TRANSPORTER 4"/>
    <property type="match status" value="1"/>
</dbReference>
<name>A0A1Y3AZU8_EURMA</name>
<accession>A0A1Y3AZU8</accession>
<evidence type="ECO:0000256" key="1">
    <source>
        <dbReference type="ARBA" id="ARBA00022448"/>
    </source>
</evidence>
<comment type="caution">
    <text evidence="4">The sequence shown here is derived from an EMBL/GenBank/DDBJ whole genome shotgun (WGS) entry which is preliminary data.</text>
</comment>
<sequence>MHEQNVENANIRYKVPFVPFIPVMSIFFNVALIVNLNWLTWMRFIIWMVIGFSVYFFYGIKSSKAEYNAELREKINIDNIKKWNSFDSTSQNEDILMARD</sequence>
<keyword evidence="5" id="KW-1185">Reference proteome</keyword>
<proteinExistence type="predicted"/>
<evidence type="ECO:0000313" key="5">
    <source>
        <dbReference type="Proteomes" id="UP000194236"/>
    </source>
</evidence>
<dbReference type="Pfam" id="PF13906">
    <property type="entry name" value="AA_permease_C"/>
    <property type="match status" value="1"/>
</dbReference>
<evidence type="ECO:0000259" key="3">
    <source>
        <dbReference type="Pfam" id="PF13906"/>
    </source>
</evidence>
<keyword evidence="2" id="KW-1133">Transmembrane helix</keyword>
<reference evidence="4 5" key="1">
    <citation type="submission" date="2017-03" db="EMBL/GenBank/DDBJ databases">
        <title>Genome Survey of Euroglyphus maynei.</title>
        <authorList>
            <person name="Arlian L.G."/>
            <person name="Morgan M.S."/>
            <person name="Rider S.D."/>
        </authorList>
    </citation>
    <scope>NUCLEOTIDE SEQUENCE [LARGE SCALE GENOMIC DNA]</scope>
    <source>
        <strain evidence="4">Arlian Lab</strain>
        <tissue evidence="4">Whole body</tissue>
    </source>
</reference>
<keyword evidence="1" id="KW-0813">Transport</keyword>
<dbReference type="EMBL" id="MUJZ01055305">
    <property type="protein sequence ID" value="OTF72635.1"/>
    <property type="molecule type" value="Genomic_DNA"/>
</dbReference>
<feature type="domain" description="Cationic amino acid transporter C-terminal" evidence="3">
    <location>
        <begin position="13"/>
        <end position="63"/>
    </location>
</feature>
<protein>
    <recommendedName>
        <fullName evidence="3">Cationic amino acid transporter C-terminal domain-containing protein</fullName>
    </recommendedName>
</protein>
<evidence type="ECO:0000256" key="2">
    <source>
        <dbReference type="SAM" id="Phobius"/>
    </source>
</evidence>